<evidence type="ECO:0000259" key="1">
    <source>
        <dbReference type="PROSITE" id="PS51464"/>
    </source>
</evidence>
<keyword evidence="3" id="KW-1185">Reference proteome</keyword>
<dbReference type="PANTHER" id="PTHR38418:SF2">
    <property type="entry name" value="SUGAR ISOMERASE, KPSF_GUTQ (AFU_ORTHOLOGUE AFUA_6G08860)"/>
    <property type="match status" value="1"/>
</dbReference>
<dbReference type="AlphaFoldDB" id="A0A1M5BDD8"/>
<dbReference type="EMBL" id="FQVI01000026">
    <property type="protein sequence ID" value="SHF40448.1"/>
    <property type="molecule type" value="Genomic_DNA"/>
</dbReference>
<dbReference type="InterPro" id="IPR001347">
    <property type="entry name" value="SIS_dom"/>
</dbReference>
<dbReference type="Gene3D" id="3.40.50.10490">
    <property type="entry name" value="Glucose-6-phosphate isomerase like protein, domain 1"/>
    <property type="match status" value="1"/>
</dbReference>
<dbReference type="InterPro" id="IPR035474">
    <property type="entry name" value="SIS_Kpsf"/>
</dbReference>
<dbReference type="GO" id="GO:1901135">
    <property type="term" value="P:carbohydrate derivative metabolic process"/>
    <property type="evidence" value="ECO:0007669"/>
    <property type="project" value="InterPro"/>
</dbReference>
<sequence length="208" mass="22157">MLKEESARAVKSFFSSANREFQTMTKKLEAETYENAAALILDAQKAGNRLHITGIGKPGHVAAYIASLFSSTGTPCYFLDGTEAVHGSCGQLIAGDVVICISNSGETEELKATAKAIRDNGCKLIAVTGQVNSWLAKSSNVILYAGVEEEGGPLNRAPRNSVLAEIVTLQALTVALQAECGWSPQEYVRCHPGGALGRLRESERKKDG</sequence>
<dbReference type="STRING" id="1122155.SAMN02745158_03603"/>
<evidence type="ECO:0000313" key="2">
    <source>
        <dbReference type="EMBL" id="SHF40448.1"/>
    </source>
</evidence>
<dbReference type="PROSITE" id="PS51464">
    <property type="entry name" value="SIS"/>
    <property type="match status" value="1"/>
</dbReference>
<keyword evidence="2" id="KW-0413">Isomerase</keyword>
<name>A0A1M5BDD8_9CLOT</name>
<dbReference type="InterPro" id="IPR046348">
    <property type="entry name" value="SIS_dom_sf"/>
</dbReference>
<dbReference type="GO" id="GO:0097367">
    <property type="term" value="F:carbohydrate derivative binding"/>
    <property type="evidence" value="ECO:0007669"/>
    <property type="project" value="InterPro"/>
</dbReference>
<dbReference type="CDD" id="cd05014">
    <property type="entry name" value="SIS_Kpsf"/>
    <property type="match status" value="1"/>
</dbReference>
<protein>
    <submittedName>
        <fullName evidence="2">Arabinose-5-phosphate isomerase</fullName>
    </submittedName>
</protein>
<organism evidence="2 3">
    <name type="scientific">Lactonifactor longoviformis DSM 17459</name>
    <dbReference type="NCBI Taxonomy" id="1122155"/>
    <lineage>
        <taxon>Bacteria</taxon>
        <taxon>Bacillati</taxon>
        <taxon>Bacillota</taxon>
        <taxon>Clostridia</taxon>
        <taxon>Eubacteriales</taxon>
        <taxon>Clostridiaceae</taxon>
        <taxon>Lactonifactor</taxon>
    </lineage>
</organism>
<reference evidence="2 3" key="1">
    <citation type="submission" date="2016-11" db="EMBL/GenBank/DDBJ databases">
        <authorList>
            <person name="Jaros S."/>
            <person name="Januszkiewicz K."/>
            <person name="Wedrychowicz H."/>
        </authorList>
    </citation>
    <scope>NUCLEOTIDE SEQUENCE [LARGE SCALE GENOMIC DNA]</scope>
    <source>
        <strain evidence="2 3">DSM 17459</strain>
    </source>
</reference>
<feature type="domain" description="SIS" evidence="1">
    <location>
        <begin position="40"/>
        <end position="187"/>
    </location>
</feature>
<dbReference type="PANTHER" id="PTHR38418">
    <property type="entry name" value="SUGAR ISOMERASE, KPSF/GUTQ (AFU_ORTHOLOGUE AFUA_6G08860)"/>
    <property type="match status" value="1"/>
</dbReference>
<accession>A0A1M5BDD8</accession>
<evidence type="ECO:0000313" key="3">
    <source>
        <dbReference type="Proteomes" id="UP000184245"/>
    </source>
</evidence>
<gene>
    <name evidence="2" type="ORF">SAMN02745158_03603</name>
</gene>
<dbReference type="OrthoDB" id="9762536at2"/>
<dbReference type="Proteomes" id="UP000184245">
    <property type="component" value="Unassembled WGS sequence"/>
</dbReference>
<dbReference type="SUPFAM" id="SSF53697">
    <property type="entry name" value="SIS domain"/>
    <property type="match status" value="1"/>
</dbReference>
<dbReference type="Pfam" id="PF01380">
    <property type="entry name" value="SIS"/>
    <property type="match status" value="1"/>
</dbReference>
<proteinExistence type="predicted"/>
<dbReference type="RefSeq" id="WP_072854166.1">
    <property type="nucleotide sequence ID" value="NZ_FQVI01000026.1"/>
</dbReference>
<dbReference type="GO" id="GO:0016853">
    <property type="term" value="F:isomerase activity"/>
    <property type="evidence" value="ECO:0007669"/>
    <property type="project" value="UniProtKB-KW"/>
</dbReference>